<protein>
    <submittedName>
        <fullName evidence="5">Polysaccharide deacetylase family protein</fullName>
    </submittedName>
</protein>
<sequence length="380" mass="40451">MPLLHKFAGVVVVCAVVLGLILPGARRDDGGDAAEAGRAGAASEAKPVDAEHAARPGAGATAVPAPGGASGAPSASGTAPMRAAAPAAAAAKANELGQVPVLMYHRILAEAEQSLDRSTKELYDELTRLAKGGYTPITATELASGRIDVPAGRHPVVLTFDDSTPGHFALDAHGRPKADTAVGIIQRVAQENPGFRATATFYLNKDMFGLKAAEASTALQWLRQHGYDLGNHTSSHPNLGGLSAAEVRKEIGGLEDEVVKLTGAHTGTLAYPFGVAPEKEEWAREERGRYAFQGMFLAGWRPAPSPFGEDFDRWAIPRVRSEGKIKENDCEKYCSTAWLEYLDRHPQERYTSDGDPGTVTIPRGLQDSLAPQYRGYARVY</sequence>
<accession>A0ABW3EU90</accession>
<comment type="caution">
    <text evidence="5">The sequence shown here is derived from an EMBL/GenBank/DDBJ whole genome shotgun (WGS) entry which is preliminary data.</text>
</comment>
<dbReference type="Gene3D" id="3.20.20.370">
    <property type="entry name" value="Glycoside hydrolase/deacetylase"/>
    <property type="match status" value="1"/>
</dbReference>
<dbReference type="Pfam" id="PF01522">
    <property type="entry name" value="Polysacc_deac_1"/>
    <property type="match status" value="1"/>
</dbReference>
<dbReference type="PANTHER" id="PTHR34216">
    <property type="match status" value="1"/>
</dbReference>
<reference evidence="6" key="1">
    <citation type="journal article" date="2019" name="Int. J. Syst. Evol. Microbiol.">
        <title>The Global Catalogue of Microorganisms (GCM) 10K type strain sequencing project: providing services to taxonomists for standard genome sequencing and annotation.</title>
        <authorList>
            <consortium name="The Broad Institute Genomics Platform"/>
            <consortium name="The Broad Institute Genome Sequencing Center for Infectious Disease"/>
            <person name="Wu L."/>
            <person name="Ma J."/>
        </authorList>
    </citation>
    <scope>NUCLEOTIDE SEQUENCE [LARGE SCALE GENOMIC DNA]</scope>
    <source>
        <strain evidence="6">JCM 31202</strain>
    </source>
</reference>
<evidence type="ECO:0000259" key="4">
    <source>
        <dbReference type="Pfam" id="PF01522"/>
    </source>
</evidence>
<organism evidence="5 6">
    <name type="scientific">Actinomadura sediminis</name>
    <dbReference type="NCBI Taxonomy" id="1038904"/>
    <lineage>
        <taxon>Bacteria</taxon>
        <taxon>Bacillati</taxon>
        <taxon>Actinomycetota</taxon>
        <taxon>Actinomycetes</taxon>
        <taxon>Streptosporangiales</taxon>
        <taxon>Thermomonosporaceae</taxon>
        <taxon>Actinomadura</taxon>
    </lineage>
</organism>
<feature type="compositionally biased region" description="Low complexity" evidence="3">
    <location>
        <begin position="33"/>
        <end position="42"/>
    </location>
</feature>
<dbReference type="PANTHER" id="PTHR34216:SF3">
    <property type="entry name" value="POLY-BETA-1,6-N-ACETYL-D-GLUCOSAMINE N-DEACETYLASE"/>
    <property type="match status" value="1"/>
</dbReference>
<evidence type="ECO:0000313" key="5">
    <source>
        <dbReference type="EMBL" id="MFD0904008.1"/>
    </source>
</evidence>
<keyword evidence="6" id="KW-1185">Reference proteome</keyword>
<dbReference type="InterPro" id="IPR002509">
    <property type="entry name" value="NODB_dom"/>
</dbReference>
<evidence type="ECO:0000313" key="6">
    <source>
        <dbReference type="Proteomes" id="UP001596972"/>
    </source>
</evidence>
<dbReference type="Proteomes" id="UP001596972">
    <property type="component" value="Unassembled WGS sequence"/>
</dbReference>
<dbReference type="SUPFAM" id="SSF88713">
    <property type="entry name" value="Glycoside hydrolase/deacetylase"/>
    <property type="match status" value="1"/>
</dbReference>
<evidence type="ECO:0000256" key="1">
    <source>
        <dbReference type="ARBA" id="ARBA00004613"/>
    </source>
</evidence>
<proteinExistence type="predicted"/>
<feature type="domain" description="NodB homology" evidence="4">
    <location>
        <begin position="151"/>
        <end position="279"/>
    </location>
</feature>
<dbReference type="RefSeq" id="WP_378303419.1">
    <property type="nucleotide sequence ID" value="NZ_JBHTJA010000070.1"/>
</dbReference>
<dbReference type="InterPro" id="IPR011330">
    <property type="entry name" value="Glyco_hydro/deAcase_b/a-brl"/>
</dbReference>
<feature type="compositionally biased region" description="Low complexity" evidence="3">
    <location>
        <begin position="55"/>
        <end position="79"/>
    </location>
</feature>
<dbReference type="EMBL" id="JBHTJA010000070">
    <property type="protein sequence ID" value="MFD0904008.1"/>
    <property type="molecule type" value="Genomic_DNA"/>
</dbReference>
<name>A0ABW3EU90_9ACTN</name>
<keyword evidence="2" id="KW-0732">Signal</keyword>
<evidence type="ECO:0000256" key="3">
    <source>
        <dbReference type="SAM" id="MobiDB-lite"/>
    </source>
</evidence>
<feature type="region of interest" description="Disordered" evidence="3">
    <location>
        <begin position="29"/>
        <end position="79"/>
    </location>
</feature>
<gene>
    <name evidence="5" type="ORF">ACFQ11_26735</name>
</gene>
<evidence type="ECO:0000256" key="2">
    <source>
        <dbReference type="ARBA" id="ARBA00022729"/>
    </source>
</evidence>
<comment type="subcellular location">
    <subcellularLocation>
        <location evidence="1">Secreted</location>
    </subcellularLocation>
</comment>
<dbReference type="InterPro" id="IPR051398">
    <property type="entry name" value="Polysacch_Deacetylase"/>
</dbReference>